<dbReference type="RefSeq" id="WP_119584978.1">
    <property type="nucleotide sequence ID" value="NZ_CAWODQ010000012.1"/>
</dbReference>
<feature type="compositionally biased region" description="Polar residues" evidence="1">
    <location>
        <begin position="1"/>
        <end position="12"/>
    </location>
</feature>
<proteinExistence type="predicted"/>
<comment type="caution">
    <text evidence="2">The sequence shown here is derived from an EMBL/GenBank/DDBJ whole genome shotgun (WGS) entry which is preliminary data.</text>
</comment>
<evidence type="ECO:0000256" key="1">
    <source>
        <dbReference type="SAM" id="MobiDB-lite"/>
    </source>
</evidence>
<sequence>MNTKTGTNSDNGKTGAKTQEADSSEVLQQVVAMVAVLAPDMEVAALNAEESATDHANRLLIELRPKAEGIVDELEATKRSLAAQKGQTTRARNDLEAVEAQLPPRPRKVGPFDKAERPETTAMLAALDAADEIQLVFLDEDGTEIAGLAPRNLSAKAFARDRFGRLAMKVDSMTVIGPQAGAPYRLAGYALETDGRLLVHGARGDGVLLIGPGVTYELKGDVVL</sequence>
<accession>A0A418NU44</accession>
<evidence type="ECO:0000313" key="2">
    <source>
        <dbReference type="EMBL" id="RIV87494.1"/>
    </source>
</evidence>
<feature type="region of interest" description="Disordered" evidence="1">
    <location>
        <begin position="1"/>
        <end position="24"/>
    </location>
</feature>
<dbReference type="OrthoDB" id="4228364at2"/>
<evidence type="ECO:0000313" key="3">
    <source>
        <dbReference type="Proteomes" id="UP000286576"/>
    </source>
</evidence>
<dbReference type="Proteomes" id="UP000286576">
    <property type="component" value="Unassembled WGS sequence"/>
</dbReference>
<dbReference type="AlphaFoldDB" id="A0A418NU44"/>
<organism evidence="2 3">
    <name type="scientific">Aurantiacibacter zhengii</name>
    <dbReference type="NCBI Taxonomy" id="2307003"/>
    <lineage>
        <taxon>Bacteria</taxon>
        <taxon>Pseudomonadati</taxon>
        <taxon>Pseudomonadota</taxon>
        <taxon>Alphaproteobacteria</taxon>
        <taxon>Sphingomonadales</taxon>
        <taxon>Erythrobacteraceae</taxon>
        <taxon>Aurantiacibacter</taxon>
    </lineage>
</organism>
<protein>
    <submittedName>
        <fullName evidence="2">Uncharacterized protein</fullName>
    </submittedName>
</protein>
<gene>
    <name evidence="2" type="ORF">D2V07_03850</name>
</gene>
<name>A0A418NU44_9SPHN</name>
<reference evidence="2 3" key="1">
    <citation type="submission" date="2018-08" db="EMBL/GenBank/DDBJ databases">
        <title>Erythrobacter zhengii sp.nov., a bacterium isolated from deep-sea sediment.</title>
        <authorList>
            <person name="Fang C."/>
            <person name="Wu Y.-H."/>
            <person name="Sun C."/>
            <person name="Wang H."/>
            <person name="Cheng H."/>
            <person name="Meng F.-X."/>
            <person name="Wang C.-S."/>
            <person name="Xu X.-W."/>
        </authorList>
    </citation>
    <scope>NUCLEOTIDE SEQUENCE [LARGE SCALE GENOMIC DNA]</scope>
    <source>
        <strain evidence="2 3">V18</strain>
    </source>
</reference>
<dbReference type="EMBL" id="QXFL01000002">
    <property type="protein sequence ID" value="RIV87494.1"/>
    <property type="molecule type" value="Genomic_DNA"/>
</dbReference>
<keyword evidence="3" id="KW-1185">Reference proteome</keyword>